<proteinExistence type="predicted"/>
<feature type="compositionally biased region" description="Low complexity" evidence="2">
    <location>
        <begin position="55"/>
        <end position="70"/>
    </location>
</feature>
<dbReference type="EMBL" id="JBJJXI010000166">
    <property type="protein sequence ID" value="KAL3384878.1"/>
    <property type="molecule type" value="Genomic_DNA"/>
</dbReference>
<evidence type="ECO:0000256" key="1">
    <source>
        <dbReference type="PROSITE-ProRule" id="PRU00267"/>
    </source>
</evidence>
<feature type="region of interest" description="Disordered" evidence="2">
    <location>
        <begin position="1"/>
        <end position="118"/>
    </location>
</feature>
<dbReference type="SMART" id="SM00398">
    <property type="entry name" value="HMG"/>
    <property type="match status" value="1"/>
</dbReference>
<keyword evidence="1" id="KW-0539">Nucleus</keyword>
<evidence type="ECO:0000259" key="3">
    <source>
        <dbReference type="PROSITE" id="PS50118"/>
    </source>
</evidence>
<name>A0ABD2VWD3_9HYME</name>
<dbReference type="InterPro" id="IPR009071">
    <property type="entry name" value="HMG_box_dom"/>
</dbReference>
<organism evidence="4 5">
    <name type="scientific">Trichogramma kaykai</name>
    <dbReference type="NCBI Taxonomy" id="54128"/>
    <lineage>
        <taxon>Eukaryota</taxon>
        <taxon>Metazoa</taxon>
        <taxon>Ecdysozoa</taxon>
        <taxon>Arthropoda</taxon>
        <taxon>Hexapoda</taxon>
        <taxon>Insecta</taxon>
        <taxon>Pterygota</taxon>
        <taxon>Neoptera</taxon>
        <taxon>Endopterygota</taxon>
        <taxon>Hymenoptera</taxon>
        <taxon>Apocrita</taxon>
        <taxon>Proctotrupomorpha</taxon>
        <taxon>Chalcidoidea</taxon>
        <taxon>Trichogrammatidae</taxon>
        <taxon>Trichogramma</taxon>
    </lineage>
</organism>
<keyword evidence="1" id="KW-0238">DNA-binding</keyword>
<dbReference type="GO" id="GO:0003677">
    <property type="term" value="F:DNA binding"/>
    <property type="evidence" value="ECO:0007669"/>
    <property type="project" value="UniProtKB-UniRule"/>
</dbReference>
<feature type="compositionally biased region" description="Acidic residues" evidence="2">
    <location>
        <begin position="174"/>
        <end position="185"/>
    </location>
</feature>
<comment type="caution">
    <text evidence="4">The sequence shown here is derived from an EMBL/GenBank/DDBJ whole genome shotgun (WGS) entry which is preliminary data.</text>
</comment>
<dbReference type="Pfam" id="PF00505">
    <property type="entry name" value="HMG_box"/>
    <property type="match status" value="1"/>
</dbReference>
<dbReference type="Proteomes" id="UP001627154">
    <property type="component" value="Unassembled WGS sequence"/>
</dbReference>
<feature type="domain" description="HMG box" evidence="3">
    <location>
        <begin position="290"/>
        <end position="345"/>
    </location>
</feature>
<evidence type="ECO:0000313" key="5">
    <source>
        <dbReference type="Proteomes" id="UP001627154"/>
    </source>
</evidence>
<dbReference type="SUPFAM" id="SSF47095">
    <property type="entry name" value="HMG-box"/>
    <property type="match status" value="1"/>
</dbReference>
<dbReference type="PROSITE" id="PS50118">
    <property type="entry name" value="HMG_BOX_2"/>
    <property type="match status" value="1"/>
</dbReference>
<accession>A0ABD2VWD3</accession>
<dbReference type="InterPro" id="IPR036910">
    <property type="entry name" value="HMG_box_dom_sf"/>
</dbReference>
<feature type="compositionally biased region" description="Basic and acidic residues" evidence="2">
    <location>
        <begin position="162"/>
        <end position="173"/>
    </location>
</feature>
<reference evidence="4 5" key="1">
    <citation type="journal article" date="2024" name="bioRxiv">
        <title>A reference genome for Trichogramma kaykai: A tiny desert-dwelling parasitoid wasp with competing sex-ratio distorters.</title>
        <authorList>
            <person name="Culotta J."/>
            <person name="Lindsey A.R."/>
        </authorList>
    </citation>
    <scope>NUCLEOTIDE SEQUENCE [LARGE SCALE GENOMIC DNA]</scope>
    <source>
        <strain evidence="4 5">KSX58</strain>
    </source>
</reference>
<feature type="region of interest" description="Disordered" evidence="2">
    <location>
        <begin position="162"/>
        <end position="230"/>
    </location>
</feature>
<gene>
    <name evidence="4" type="ORF">TKK_019288</name>
</gene>
<feature type="compositionally biased region" description="Polar residues" evidence="2">
    <location>
        <begin position="94"/>
        <end position="118"/>
    </location>
</feature>
<dbReference type="InterPro" id="IPR042477">
    <property type="entry name" value="HMGXB4"/>
</dbReference>
<feature type="compositionally biased region" description="Polar residues" evidence="2">
    <location>
        <begin position="71"/>
        <end position="81"/>
    </location>
</feature>
<keyword evidence="5" id="KW-1185">Reference proteome</keyword>
<dbReference type="PANTHER" id="PTHR46584">
    <property type="entry name" value="HMG DOMAIN-CONTAINING PROTEIN 4"/>
    <property type="match status" value="1"/>
</dbReference>
<dbReference type="Gene3D" id="1.10.30.10">
    <property type="entry name" value="High mobility group box domain"/>
    <property type="match status" value="1"/>
</dbReference>
<dbReference type="PANTHER" id="PTHR46584:SF1">
    <property type="entry name" value="HMG DOMAIN-CONTAINING PROTEIN 4"/>
    <property type="match status" value="1"/>
</dbReference>
<feature type="DNA-binding region" description="HMG box" evidence="1">
    <location>
        <begin position="290"/>
        <end position="345"/>
    </location>
</feature>
<evidence type="ECO:0000256" key="2">
    <source>
        <dbReference type="SAM" id="MobiDB-lite"/>
    </source>
</evidence>
<evidence type="ECO:0000313" key="4">
    <source>
        <dbReference type="EMBL" id="KAL3384878.1"/>
    </source>
</evidence>
<dbReference type="AlphaFoldDB" id="A0ABD2VWD3"/>
<protein>
    <recommendedName>
        <fullName evidence="3">HMG box domain-containing protein</fullName>
    </recommendedName>
</protein>
<sequence length="503" mass="56449">MDYYSTPKNLKNDDLAVTGVSRSGRVRKKSSKLVDFESPDDITEQKLKRQKAQQHAHAQQLLQQFEQKLQSTNSPLQSTAFKPNKPVQPAKPVQQRSTPQPTKPFQQKNTFQKTNFSPQTITIQNRKIIQNTNVNNLQRAKVAQQPQNSYPVNNFQPLVEKEVQESINEKEESSSEESSSDEEAEVANGSNFNAHELKQEHGMGVESMSDENDIDDMDVDDDDDDDDDEDNITAEEEETEIATSGFTKLEPPGQNTKNSLYMLEKYKKKIVIKDGKVINKTTKTQRKDKGKSRFTAYMLWAKETRQQLLEQNPNLDFSTLSKKLGELWSQVPQLEKYNWDKRAKRMALTPATGSKDNKLPPPNSRTFINKTNMNRDSVSPKKIIHLEQPSIGKKVPESPTNKDLMLNEAYLGTGMYKVTGTQPIDAAAHLTLLGESLTSIGKSLEENEGQIKVSGSLSLLLDSFLCAIGPLLCLTQQIPEMNGATPESLSTTLENVAYIMPGV</sequence>
<dbReference type="GO" id="GO:0005634">
    <property type="term" value="C:nucleus"/>
    <property type="evidence" value="ECO:0007669"/>
    <property type="project" value="UniProtKB-UniRule"/>
</dbReference>
<feature type="compositionally biased region" description="Acidic residues" evidence="2">
    <location>
        <begin position="208"/>
        <end position="230"/>
    </location>
</feature>
<feature type="region of interest" description="Disordered" evidence="2">
    <location>
        <begin position="235"/>
        <end position="254"/>
    </location>
</feature>